<dbReference type="STRING" id="334426.A0A0R3P9E7"/>
<reference evidence="2 3" key="2">
    <citation type="submission" date="2018-11" db="EMBL/GenBank/DDBJ databases">
        <authorList>
            <consortium name="Pathogen Informatics"/>
        </authorList>
    </citation>
    <scope>NUCLEOTIDE SEQUENCE [LARGE SCALE GENOMIC DNA]</scope>
    <source>
        <strain evidence="2 3">Costa Rica</strain>
    </source>
</reference>
<dbReference type="Proteomes" id="UP000267027">
    <property type="component" value="Unassembled WGS sequence"/>
</dbReference>
<evidence type="ECO:0000313" key="2">
    <source>
        <dbReference type="EMBL" id="VDM51606.1"/>
    </source>
</evidence>
<keyword evidence="3" id="KW-1185">Reference proteome</keyword>
<accession>A0A0R3P9E7</accession>
<feature type="region of interest" description="Disordered" evidence="1">
    <location>
        <begin position="159"/>
        <end position="179"/>
    </location>
</feature>
<dbReference type="WBParaSite" id="ACOC_0000002001-mRNA-1">
    <property type="protein sequence ID" value="ACOC_0000002001-mRNA-1"/>
    <property type="gene ID" value="ACOC_0000002001"/>
</dbReference>
<evidence type="ECO:0000313" key="3">
    <source>
        <dbReference type="Proteomes" id="UP000267027"/>
    </source>
</evidence>
<evidence type="ECO:0000256" key="1">
    <source>
        <dbReference type="SAM" id="MobiDB-lite"/>
    </source>
</evidence>
<reference evidence="4" key="1">
    <citation type="submission" date="2017-02" db="UniProtKB">
        <authorList>
            <consortium name="WormBaseParasite"/>
        </authorList>
    </citation>
    <scope>IDENTIFICATION</scope>
</reference>
<protein>
    <submittedName>
        <fullName evidence="4">Neogenin_C domain-containing protein</fullName>
    </submittedName>
</protein>
<organism evidence="4">
    <name type="scientific">Angiostrongylus costaricensis</name>
    <name type="common">Nematode worm</name>
    <dbReference type="NCBI Taxonomy" id="334426"/>
    <lineage>
        <taxon>Eukaryota</taxon>
        <taxon>Metazoa</taxon>
        <taxon>Ecdysozoa</taxon>
        <taxon>Nematoda</taxon>
        <taxon>Chromadorea</taxon>
        <taxon>Rhabditida</taxon>
        <taxon>Rhabditina</taxon>
        <taxon>Rhabditomorpha</taxon>
        <taxon>Strongyloidea</taxon>
        <taxon>Metastrongylidae</taxon>
        <taxon>Angiostrongylus</taxon>
    </lineage>
</organism>
<dbReference type="OrthoDB" id="5872790at2759"/>
<gene>
    <name evidence="2" type="ORF">ACOC_LOCUS21</name>
</gene>
<dbReference type="AlphaFoldDB" id="A0A0R3P9E7"/>
<feature type="region of interest" description="Disordered" evidence="1">
    <location>
        <begin position="117"/>
        <end position="139"/>
    </location>
</feature>
<proteinExistence type="predicted"/>
<evidence type="ECO:0000313" key="4">
    <source>
        <dbReference type="WBParaSite" id="ACOC_0000002001-mRNA-1"/>
    </source>
</evidence>
<dbReference type="EMBL" id="UYYA01000001">
    <property type="protein sequence ID" value="VDM51606.1"/>
    <property type="molecule type" value="Genomic_DNA"/>
</dbReference>
<sequence length="278" mass="30211">MNAQRPNADLWIDHPGGNHIRGGPSDYMMNGIGTSAVDMKSLTGPEVVESPPPRYHTMQDSTYGTVSIRHTRTPTRHSVSSYDDDLRRLDLEGRRPVVIGRAKPILATVAYAPTYEDSQGTLSRSYHHSESSLDGQRQRTPQVVYTGSGRHQPIAKVELGDSPYGSTSALTTTPPVPMQAPPPGPPSMIDGYRTLRGGANASSQSQGPFRCKFFSSYASCSSDIEAEKKQVQSEVVPTVNPAAVRPSNSTEELNAQMENLDTMIDDLQALQHEFGVVS</sequence>
<name>A0A0R3P9E7_ANGCS</name>